<dbReference type="Proteomes" id="UP000824540">
    <property type="component" value="Unassembled WGS sequence"/>
</dbReference>
<name>A0A8T2MY11_9TELE</name>
<dbReference type="EMBL" id="JAFBMS010000210">
    <property type="protein sequence ID" value="KAG9333209.1"/>
    <property type="molecule type" value="Genomic_DNA"/>
</dbReference>
<accession>A0A8T2MY11</accession>
<reference evidence="1" key="1">
    <citation type="thesis" date="2021" institute="BYU ScholarsArchive" country="Provo, UT, USA">
        <title>Applications of and Algorithms for Genome Assembly and Genomic Analyses with an Emphasis on Marine Teleosts.</title>
        <authorList>
            <person name="Pickett B.D."/>
        </authorList>
    </citation>
    <scope>NUCLEOTIDE SEQUENCE</scope>
    <source>
        <strain evidence="1">HI-2016</strain>
    </source>
</reference>
<protein>
    <submittedName>
        <fullName evidence="1">Uncharacterized protein</fullName>
    </submittedName>
</protein>
<proteinExistence type="predicted"/>
<evidence type="ECO:0000313" key="2">
    <source>
        <dbReference type="Proteomes" id="UP000824540"/>
    </source>
</evidence>
<dbReference type="AlphaFoldDB" id="A0A8T2MY11"/>
<organism evidence="1 2">
    <name type="scientific">Albula glossodonta</name>
    <name type="common">roundjaw bonefish</name>
    <dbReference type="NCBI Taxonomy" id="121402"/>
    <lineage>
        <taxon>Eukaryota</taxon>
        <taxon>Metazoa</taxon>
        <taxon>Chordata</taxon>
        <taxon>Craniata</taxon>
        <taxon>Vertebrata</taxon>
        <taxon>Euteleostomi</taxon>
        <taxon>Actinopterygii</taxon>
        <taxon>Neopterygii</taxon>
        <taxon>Teleostei</taxon>
        <taxon>Albuliformes</taxon>
        <taxon>Albulidae</taxon>
        <taxon>Albula</taxon>
    </lineage>
</organism>
<comment type="caution">
    <text evidence="1">The sequence shown here is derived from an EMBL/GenBank/DDBJ whole genome shotgun (WGS) entry which is preliminary data.</text>
</comment>
<keyword evidence="2" id="KW-1185">Reference proteome</keyword>
<evidence type="ECO:0000313" key="1">
    <source>
        <dbReference type="EMBL" id="KAG9333209.1"/>
    </source>
</evidence>
<gene>
    <name evidence="1" type="ORF">JZ751_012990</name>
</gene>
<sequence>MEEEEEEEEECEVKEPIEAQTQIVIGMQGDCQCGRARGGAMSVWQGKGRGHVSVAGQGAGPCQCGRARGGAMSVWQGKGRGHHYEPDQAAHTLTAL</sequence>